<reference evidence="2" key="2">
    <citation type="submission" date="2020-11" db="EMBL/GenBank/DDBJ databases">
        <authorList>
            <person name="McCartney M.A."/>
            <person name="Auch B."/>
            <person name="Kono T."/>
            <person name="Mallez S."/>
            <person name="Becker A."/>
            <person name="Gohl D.M."/>
            <person name="Silverstein K.A.T."/>
            <person name="Koren S."/>
            <person name="Bechman K.B."/>
            <person name="Herman A."/>
            <person name="Abrahante J.E."/>
            <person name="Garbe J."/>
        </authorList>
    </citation>
    <scope>NUCLEOTIDE SEQUENCE</scope>
    <source>
        <strain evidence="2">Duluth1</strain>
        <tissue evidence="2">Whole animal</tissue>
    </source>
</reference>
<proteinExistence type="predicted"/>
<reference evidence="2" key="1">
    <citation type="journal article" date="2019" name="bioRxiv">
        <title>The Genome of the Zebra Mussel, Dreissena polymorpha: A Resource for Invasive Species Research.</title>
        <authorList>
            <person name="McCartney M.A."/>
            <person name="Auch B."/>
            <person name="Kono T."/>
            <person name="Mallez S."/>
            <person name="Zhang Y."/>
            <person name="Obille A."/>
            <person name="Becker A."/>
            <person name="Abrahante J.E."/>
            <person name="Garbe J."/>
            <person name="Badalamenti J.P."/>
            <person name="Herman A."/>
            <person name="Mangelson H."/>
            <person name="Liachko I."/>
            <person name="Sullivan S."/>
            <person name="Sone E.D."/>
            <person name="Koren S."/>
            <person name="Silverstein K.A.T."/>
            <person name="Beckman K.B."/>
            <person name="Gohl D.M."/>
        </authorList>
    </citation>
    <scope>NUCLEOTIDE SEQUENCE</scope>
    <source>
        <strain evidence="2">Duluth1</strain>
        <tissue evidence="2">Whole animal</tissue>
    </source>
</reference>
<organism evidence="2 3">
    <name type="scientific">Dreissena polymorpha</name>
    <name type="common">Zebra mussel</name>
    <name type="synonym">Mytilus polymorpha</name>
    <dbReference type="NCBI Taxonomy" id="45954"/>
    <lineage>
        <taxon>Eukaryota</taxon>
        <taxon>Metazoa</taxon>
        <taxon>Spiralia</taxon>
        <taxon>Lophotrochozoa</taxon>
        <taxon>Mollusca</taxon>
        <taxon>Bivalvia</taxon>
        <taxon>Autobranchia</taxon>
        <taxon>Heteroconchia</taxon>
        <taxon>Euheterodonta</taxon>
        <taxon>Imparidentia</taxon>
        <taxon>Neoheterodontei</taxon>
        <taxon>Myida</taxon>
        <taxon>Dreissenoidea</taxon>
        <taxon>Dreissenidae</taxon>
        <taxon>Dreissena</taxon>
    </lineage>
</organism>
<gene>
    <name evidence="2" type="ORF">DPMN_167242</name>
</gene>
<comment type="caution">
    <text evidence="2">The sequence shown here is derived from an EMBL/GenBank/DDBJ whole genome shotgun (WGS) entry which is preliminary data.</text>
</comment>
<dbReference type="AlphaFoldDB" id="A0A9D4F0H9"/>
<feature type="compositionally biased region" description="Basic and acidic residues" evidence="1">
    <location>
        <begin position="1"/>
        <end position="17"/>
    </location>
</feature>
<name>A0A9D4F0H9_DREPO</name>
<evidence type="ECO:0000256" key="1">
    <source>
        <dbReference type="SAM" id="MobiDB-lite"/>
    </source>
</evidence>
<sequence>MAEHEASATPRPLERKSKTPLPDQAVSEFSDLPDMSWLCRHLSTRNLPQIAVCTAFPVIMCVKTPQPQNSTVQTTTLWHIYDNFGSLPISRFVKRKHGGKVVLHGKVTH</sequence>
<keyword evidence="3" id="KW-1185">Reference proteome</keyword>
<accession>A0A9D4F0H9</accession>
<feature type="region of interest" description="Disordered" evidence="1">
    <location>
        <begin position="1"/>
        <end position="25"/>
    </location>
</feature>
<evidence type="ECO:0000313" key="2">
    <source>
        <dbReference type="EMBL" id="KAH3789074.1"/>
    </source>
</evidence>
<dbReference type="Proteomes" id="UP000828390">
    <property type="component" value="Unassembled WGS sequence"/>
</dbReference>
<protein>
    <submittedName>
        <fullName evidence="2">Uncharacterized protein</fullName>
    </submittedName>
</protein>
<evidence type="ECO:0000313" key="3">
    <source>
        <dbReference type="Proteomes" id="UP000828390"/>
    </source>
</evidence>
<dbReference type="EMBL" id="JAIWYP010000008">
    <property type="protein sequence ID" value="KAH3789074.1"/>
    <property type="molecule type" value="Genomic_DNA"/>
</dbReference>